<feature type="non-terminal residue" evidence="1">
    <location>
        <position position="1"/>
    </location>
</feature>
<sequence length="35" mass="3798">NTQIGMINSTVEVEAKEEVDSPLAGIEIPEELTQI</sequence>
<proteinExistence type="predicted"/>
<organism evidence="1">
    <name type="scientific">marine sediment metagenome</name>
    <dbReference type="NCBI Taxonomy" id="412755"/>
    <lineage>
        <taxon>unclassified sequences</taxon>
        <taxon>metagenomes</taxon>
        <taxon>ecological metagenomes</taxon>
    </lineage>
</organism>
<evidence type="ECO:0000313" key="1">
    <source>
        <dbReference type="EMBL" id="KKK75642.1"/>
    </source>
</evidence>
<dbReference type="EMBL" id="LAZR01055769">
    <property type="protein sequence ID" value="KKK75642.1"/>
    <property type="molecule type" value="Genomic_DNA"/>
</dbReference>
<name>A0A0F8Y2L3_9ZZZZ</name>
<protein>
    <submittedName>
        <fullName evidence="1">Uncharacterized protein</fullName>
    </submittedName>
</protein>
<dbReference type="AlphaFoldDB" id="A0A0F8Y2L3"/>
<reference evidence="1" key="1">
    <citation type="journal article" date="2015" name="Nature">
        <title>Complex archaea that bridge the gap between prokaryotes and eukaryotes.</title>
        <authorList>
            <person name="Spang A."/>
            <person name="Saw J.H."/>
            <person name="Jorgensen S.L."/>
            <person name="Zaremba-Niedzwiedzka K."/>
            <person name="Martijn J."/>
            <person name="Lind A.E."/>
            <person name="van Eijk R."/>
            <person name="Schleper C."/>
            <person name="Guy L."/>
            <person name="Ettema T.J."/>
        </authorList>
    </citation>
    <scope>NUCLEOTIDE SEQUENCE</scope>
</reference>
<accession>A0A0F8Y2L3</accession>
<comment type="caution">
    <text evidence="1">The sequence shown here is derived from an EMBL/GenBank/DDBJ whole genome shotgun (WGS) entry which is preliminary data.</text>
</comment>
<gene>
    <name evidence="1" type="ORF">LCGC14_2871660</name>
</gene>